<dbReference type="InterPro" id="IPR020946">
    <property type="entry name" value="Flavin_mOase-like"/>
</dbReference>
<keyword evidence="1" id="KW-0285">Flavoprotein</keyword>
<comment type="caution">
    <text evidence="4">The sequence shown here is derived from an EMBL/GenBank/DDBJ whole genome shotgun (WGS) entry which is preliminary data.</text>
</comment>
<dbReference type="Pfam" id="PF00743">
    <property type="entry name" value="FMO-like"/>
    <property type="match status" value="1"/>
</dbReference>
<feature type="non-terminal residue" evidence="4">
    <location>
        <position position="1"/>
    </location>
</feature>
<dbReference type="AlphaFoldDB" id="A0A8S3ZKG9"/>
<dbReference type="Proteomes" id="UP000678393">
    <property type="component" value="Unassembled WGS sequence"/>
</dbReference>
<dbReference type="OrthoDB" id="6153296at2759"/>
<evidence type="ECO:0000256" key="2">
    <source>
        <dbReference type="ARBA" id="ARBA00022827"/>
    </source>
</evidence>
<name>A0A8S3ZKG9_9EUPU</name>
<evidence type="ECO:0000313" key="5">
    <source>
        <dbReference type="Proteomes" id="UP000678393"/>
    </source>
</evidence>
<feature type="non-terminal residue" evidence="4">
    <location>
        <position position="61"/>
    </location>
</feature>
<reference evidence="4" key="1">
    <citation type="submission" date="2021-04" db="EMBL/GenBank/DDBJ databases">
        <authorList>
            <consortium name="Molecular Ecology Group"/>
        </authorList>
    </citation>
    <scope>NUCLEOTIDE SEQUENCE</scope>
</reference>
<protein>
    <recommendedName>
        <fullName evidence="6">Flavin-containing monooxygenase</fullName>
    </recommendedName>
</protein>
<dbReference type="GO" id="GO:0050660">
    <property type="term" value="F:flavin adenine dinucleotide binding"/>
    <property type="evidence" value="ECO:0007669"/>
    <property type="project" value="InterPro"/>
</dbReference>
<keyword evidence="3" id="KW-0560">Oxidoreductase</keyword>
<dbReference type="EMBL" id="CAJHNH020002779">
    <property type="protein sequence ID" value="CAG5127732.1"/>
    <property type="molecule type" value="Genomic_DNA"/>
</dbReference>
<keyword evidence="5" id="KW-1185">Reference proteome</keyword>
<evidence type="ECO:0000256" key="3">
    <source>
        <dbReference type="ARBA" id="ARBA00023002"/>
    </source>
</evidence>
<organism evidence="4 5">
    <name type="scientific">Candidula unifasciata</name>
    <dbReference type="NCBI Taxonomy" id="100452"/>
    <lineage>
        <taxon>Eukaryota</taxon>
        <taxon>Metazoa</taxon>
        <taxon>Spiralia</taxon>
        <taxon>Lophotrochozoa</taxon>
        <taxon>Mollusca</taxon>
        <taxon>Gastropoda</taxon>
        <taxon>Heterobranchia</taxon>
        <taxon>Euthyneura</taxon>
        <taxon>Panpulmonata</taxon>
        <taxon>Eupulmonata</taxon>
        <taxon>Stylommatophora</taxon>
        <taxon>Helicina</taxon>
        <taxon>Helicoidea</taxon>
        <taxon>Geomitridae</taxon>
        <taxon>Candidula</taxon>
    </lineage>
</organism>
<accession>A0A8S3ZKG9</accession>
<gene>
    <name evidence="4" type="ORF">CUNI_LOCUS13290</name>
</gene>
<evidence type="ECO:0000313" key="4">
    <source>
        <dbReference type="EMBL" id="CAG5127732.1"/>
    </source>
</evidence>
<dbReference type="GO" id="GO:0004499">
    <property type="term" value="F:N,N-dimethylaniline monooxygenase activity"/>
    <property type="evidence" value="ECO:0007669"/>
    <property type="project" value="InterPro"/>
</dbReference>
<sequence length="61" mass="6903">DPRLALTCLFGPCTAYQYRLTGPHAWSGARHAIMTQMDRVKFPFCTRIVNERTTARPTCSS</sequence>
<evidence type="ECO:0000256" key="1">
    <source>
        <dbReference type="ARBA" id="ARBA00022630"/>
    </source>
</evidence>
<keyword evidence="2" id="KW-0274">FAD</keyword>
<evidence type="ECO:0008006" key="6">
    <source>
        <dbReference type="Google" id="ProtNLM"/>
    </source>
</evidence>
<dbReference type="GO" id="GO:0050661">
    <property type="term" value="F:NADP binding"/>
    <property type="evidence" value="ECO:0007669"/>
    <property type="project" value="InterPro"/>
</dbReference>
<proteinExistence type="predicted"/>